<proteinExistence type="predicted"/>
<dbReference type="RefSeq" id="WP_038253280.1">
    <property type="nucleotide sequence ID" value="NZ_UAVL01000009.1"/>
</dbReference>
<evidence type="ECO:0008006" key="3">
    <source>
        <dbReference type="Google" id="ProtNLM"/>
    </source>
</evidence>
<comment type="caution">
    <text evidence="1">The sequence shown here is derived from an EMBL/GenBank/DDBJ whole genome shotgun (WGS) entry which is preliminary data.</text>
</comment>
<gene>
    <name evidence="1" type="ORF">NCTC11967_01921</name>
</gene>
<evidence type="ECO:0000313" key="1">
    <source>
        <dbReference type="EMBL" id="SQA62903.1"/>
    </source>
</evidence>
<accession>A0AB38FWA7</accession>
<dbReference type="PROSITE" id="PS51257">
    <property type="entry name" value="PROKAR_LIPOPROTEIN"/>
    <property type="match status" value="1"/>
</dbReference>
<dbReference type="AlphaFoldDB" id="A0AB38FWA7"/>
<dbReference type="EMBL" id="UAVL01000009">
    <property type="protein sequence ID" value="SQA62903.1"/>
    <property type="molecule type" value="Genomic_DNA"/>
</dbReference>
<dbReference type="Proteomes" id="UP000251313">
    <property type="component" value="Unassembled WGS sequence"/>
</dbReference>
<organism evidence="1 2">
    <name type="scientific">Yokenella regensburgei</name>
    <dbReference type="NCBI Taxonomy" id="158877"/>
    <lineage>
        <taxon>Bacteria</taxon>
        <taxon>Pseudomonadati</taxon>
        <taxon>Pseudomonadota</taxon>
        <taxon>Gammaproteobacteria</taxon>
        <taxon>Enterobacterales</taxon>
        <taxon>Enterobacteriaceae</taxon>
        <taxon>Yokenella</taxon>
    </lineage>
</organism>
<name>A0AB38FWA7_9ENTR</name>
<sequence>MRKTMVLLALIGLVGCKPSVDKAIELAQKEVAADTRDPDSAKFRYMRFVQTEETKDGEVKGIVCGQLNAKNGFGAYAGFSPFLVEINMVPKGAFSKGVTYSILRKEIYTGLDRTTPKDYEKLCGPEESAAQ</sequence>
<evidence type="ECO:0000313" key="2">
    <source>
        <dbReference type="Proteomes" id="UP000251313"/>
    </source>
</evidence>
<protein>
    <recommendedName>
        <fullName evidence="3">Lipoprotein</fullName>
    </recommendedName>
</protein>
<reference evidence="1 2" key="1">
    <citation type="submission" date="2018-06" db="EMBL/GenBank/DDBJ databases">
        <authorList>
            <consortium name="Pathogen Informatics"/>
            <person name="Doyle S."/>
        </authorList>
    </citation>
    <scope>NUCLEOTIDE SEQUENCE [LARGE SCALE GENOMIC DNA]</scope>
    <source>
        <strain evidence="1 2">NCTC11967</strain>
    </source>
</reference>